<feature type="domain" description="AMP-dependent synthetase/ligase" evidence="3">
    <location>
        <begin position="33"/>
        <end position="607"/>
    </location>
</feature>
<protein>
    <submittedName>
        <fullName evidence="4">Long chain fatty acid CoA ligase</fullName>
    </submittedName>
</protein>
<evidence type="ECO:0000256" key="1">
    <source>
        <dbReference type="ARBA" id="ARBA00022741"/>
    </source>
</evidence>
<dbReference type="EMBL" id="GDID01002010">
    <property type="protein sequence ID" value="JAP94596.1"/>
    <property type="molecule type" value="Transcribed_RNA"/>
</dbReference>
<keyword evidence="1" id="KW-0547">Nucleotide-binding</keyword>
<sequence length="817" mass="93516">PQISQQDEFFDCQFNTTKWKLPENINSFPKLLSHQANCYPNRRMLGSREFLMNGKVGAYQWYSYQDMNNLVALFASGLRQLGLKTGSKAGIISSNRIEWMVADYACASLGIILVPIYDTQSLEDIKYVCQDADLHVCFAAADKLDRIMEVQFEHVVVFDDRVDDLAAMMQFKEKKFKLEQKLPLQPRHELIFDKFDKLEGIYDPHPQTHYQSDENGNCEAIIKFKRNQHGFYDLQLSEKQVQVLTKPLKPYALEKATITYWNIIMMGYNAMFQSEINCASNQMLQLDTSVSPDNLFTLVYTSGTTGRPKGVMLTQSNVLWVSYLMKYSRVIPERNPVNSLGQKMTKRQEYGISYLPLAHIYMRALQGVVIIGADCMGIWQGNSTLLLPDVKELRPTMFFLVPRIIQKIVEGITSKVEASSAFKQQLFKAGYNSRLEFLKKVQKEQSLKLWDVYHQKVKFEETLHEMNSQEPLCNLKRYNFPMLTNVVFKQFTDLLGGRCRLFVTGSAPLSQQHAEFMVICFNGHVFEGWGMSETAAHGCIQSIHTVNFGSIGEGMEKNTQLRIKSVSEMGYHISDKRIFQIGGYQENVHCPRGELMIKGPSVFQGYYNDKQKTDESFEDGFFCTGDIAEYNPVTKEVKLIDRKRGIVKLSQGEFISINQIEDAISKARSVESCFLYANRFHPFTVCVVVPNRSYLKTKNITNEDLSIDQAAIAFISNEVKQVCKQFQLRGFEIPKICVIENEAWTPENGLMTPALKVKRPACKEKYEITCIEVLERIQKGKEIMSVDQMAQVVVKVTQEGFMDKKADENGSTYTGMR</sequence>
<dbReference type="PROSITE" id="PS00455">
    <property type="entry name" value="AMP_BINDING"/>
    <property type="match status" value="1"/>
</dbReference>
<dbReference type="InterPro" id="IPR020845">
    <property type="entry name" value="AMP-binding_CS"/>
</dbReference>
<name>A0A146KGK1_9EUKA</name>
<dbReference type="InterPro" id="IPR000873">
    <property type="entry name" value="AMP-dep_synth/lig_dom"/>
</dbReference>
<gene>
    <name evidence="4" type="ORF">TPC1_12696</name>
</gene>
<dbReference type="GO" id="GO:0005783">
    <property type="term" value="C:endoplasmic reticulum"/>
    <property type="evidence" value="ECO:0007669"/>
    <property type="project" value="TreeGrafter"/>
</dbReference>
<proteinExistence type="predicted"/>
<evidence type="ECO:0000313" key="4">
    <source>
        <dbReference type="EMBL" id="JAP94596.1"/>
    </source>
</evidence>
<dbReference type="InterPro" id="IPR042099">
    <property type="entry name" value="ANL_N_sf"/>
</dbReference>
<accession>A0A146KGK1</accession>
<dbReference type="AlphaFoldDB" id="A0A146KGK1"/>
<keyword evidence="2" id="KW-0067">ATP-binding</keyword>
<dbReference type="GO" id="GO:0016020">
    <property type="term" value="C:membrane"/>
    <property type="evidence" value="ECO:0007669"/>
    <property type="project" value="TreeGrafter"/>
</dbReference>
<dbReference type="Gene3D" id="3.40.50.12780">
    <property type="entry name" value="N-terminal domain of ligase-like"/>
    <property type="match status" value="2"/>
</dbReference>
<evidence type="ECO:0000256" key="2">
    <source>
        <dbReference type="ARBA" id="ARBA00022840"/>
    </source>
</evidence>
<dbReference type="Pfam" id="PF00501">
    <property type="entry name" value="AMP-binding"/>
    <property type="match status" value="1"/>
</dbReference>
<evidence type="ECO:0000259" key="3">
    <source>
        <dbReference type="Pfam" id="PF00501"/>
    </source>
</evidence>
<feature type="non-terminal residue" evidence="4">
    <location>
        <position position="1"/>
    </location>
</feature>
<dbReference type="GO" id="GO:0005524">
    <property type="term" value="F:ATP binding"/>
    <property type="evidence" value="ECO:0007669"/>
    <property type="project" value="UniProtKB-KW"/>
</dbReference>
<dbReference type="PANTHER" id="PTHR43272">
    <property type="entry name" value="LONG-CHAIN-FATTY-ACID--COA LIGASE"/>
    <property type="match status" value="1"/>
</dbReference>
<keyword evidence="4" id="KW-0436">Ligase</keyword>
<dbReference type="PANTHER" id="PTHR43272:SF33">
    <property type="entry name" value="AMP-BINDING DOMAIN-CONTAINING PROTEIN-RELATED"/>
    <property type="match status" value="1"/>
</dbReference>
<dbReference type="GO" id="GO:0004467">
    <property type="term" value="F:long-chain fatty acid-CoA ligase activity"/>
    <property type="evidence" value="ECO:0007669"/>
    <property type="project" value="TreeGrafter"/>
</dbReference>
<organism evidence="4">
    <name type="scientific">Trepomonas sp. PC1</name>
    <dbReference type="NCBI Taxonomy" id="1076344"/>
    <lineage>
        <taxon>Eukaryota</taxon>
        <taxon>Metamonada</taxon>
        <taxon>Diplomonadida</taxon>
        <taxon>Hexamitidae</taxon>
        <taxon>Hexamitinae</taxon>
        <taxon>Trepomonas</taxon>
    </lineage>
</organism>
<dbReference type="SUPFAM" id="SSF56801">
    <property type="entry name" value="Acetyl-CoA synthetase-like"/>
    <property type="match status" value="1"/>
</dbReference>
<reference evidence="4" key="1">
    <citation type="submission" date="2015-07" db="EMBL/GenBank/DDBJ databases">
        <title>Adaptation to a free-living lifestyle via gene acquisitions in the diplomonad Trepomonas sp. PC1.</title>
        <authorList>
            <person name="Xu F."/>
            <person name="Jerlstrom-Hultqvist J."/>
            <person name="Kolisko M."/>
            <person name="Simpson A.G.B."/>
            <person name="Roger A.J."/>
            <person name="Svard S.G."/>
            <person name="Andersson J.O."/>
        </authorList>
    </citation>
    <scope>NUCLEOTIDE SEQUENCE</scope>
    <source>
        <strain evidence="4">PC1</strain>
    </source>
</reference>